<comment type="caution">
    <text evidence="2">The sequence shown here is derived from an EMBL/GenBank/DDBJ whole genome shotgun (WGS) entry which is preliminary data.</text>
</comment>
<dbReference type="AlphaFoldDB" id="A0AA41U2Y8"/>
<organism evidence="2 3">
    <name type="scientific">Yinghuangia soli</name>
    <dbReference type="NCBI Taxonomy" id="2908204"/>
    <lineage>
        <taxon>Bacteria</taxon>
        <taxon>Bacillati</taxon>
        <taxon>Actinomycetota</taxon>
        <taxon>Actinomycetes</taxon>
        <taxon>Kitasatosporales</taxon>
        <taxon>Streptomycetaceae</taxon>
        <taxon>Yinghuangia</taxon>
    </lineage>
</organism>
<proteinExistence type="predicted"/>
<protein>
    <submittedName>
        <fullName evidence="2">Replication-relaxation family protein</fullName>
    </submittedName>
</protein>
<name>A0AA41U2Y8_9ACTN</name>
<dbReference type="EMBL" id="JAKFHA010000021">
    <property type="protein sequence ID" value="MCF2531181.1"/>
    <property type="molecule type" value="Genomic_DNA"/>
</dbReference>
<evidence type="ECO:0000313" key="2">
    <source>
        <dbReference type="EMBL" id="MCF2531181.1"/>
    </source>
</evidence>
<dbReference type="InterPro" id="IPR025855">
    <property type="entry name" value="Replic_Relax"/>
</dbReference>
<evidence type="ECO:0000313" key="3">
    <source>
        <dbReference type="Proteomes" id="UP001165378"/>
    </source>
</evidence>
<dbReference type="Proteomes" id="UP001165378">
    <property type="component" value="Unassembled WGS sequence"/>
</dbReference>
<feature type="region of interest" description="Disordered" evidence="1">
    <location>
        <begin position="306"/>
        <end position="351"/>
    </location>
</feature>
<reference evidence="2" key="1">
    <citation type="submission" date="2022-01" db="EMBL/GenBank/DDBJ databases">
        <title>Genome-Based Taxonomic Classification of the Phylum Actinobacteria.</title>
        <authorList>
            <person name="Gao Y."/>
        </authorList>
    </citation>
    <scope>NUCLEOTIDE SEQUENCE</scope>
    <source>
        <strain evidence="2">KLBMP 8922</strain>
    </source>
</reference>
<dbReference type="Pfam" id="PF13814">
    <property type="entry name" value="Replic_Relax"/>
    <property type="match status" value="1"/>
</dbReference>
<sequence length="351" mass="38596">MINRPTPQQALRGAVVPRPTTTMAMSAGHLGFLANRLTPRDRWLAHMLYEHRVLTTRQITELAWSRQRVANLRLLNLYRWRVLDRFQPRLAIGTAQMHYVLDVGGAAVLAYEHDLEPKQLGFNVDRALGIAHSLRLAHTLGVNDFFSALINHGRQSGSPGRLTAWWSEARCAELFGDAVRPDAYGRWDTQDNELEWFLEYDTGSERPATRLATKIAGYARLAVTTGIVTPVLFWTSTVTREAAIRRALAESVPYLADPAVVPIATASIEQAVLDEAIDPSQAGWLPLSRQATTRMPLIDLTAAWPNVTPPPSDVTAPQAPVATPNAAARGSIQLAPPSPMPPSPDSSASRR</sequence>
<gene>
    <name evidence="2" type="ORF">LZ495_28735</name>
</gene>
<dbReference type="RefSeq" id="WP_235055847.1">
    <property type="nucleotide sequence ID" value="NZ_JAKFHA010000021.1"/>
</dbReference>
<keyword evidence="3" id="KW-1185">Reference proteome</keyword>
<accession>A0AA41U2Y8</accession>
<evidence type="ECO:0000256" key="1">
    <source>
        <dbReference type="SAM" id="MobiDB-lite"/>
    </source>
</evidence>